<dbReference type="EMBL" id="BMCI01000002">
    <property type="protein sequence ID" value="GGC54386.1"/>
    <property type="molecule type" value="Genomic_DNA"/>
</dbReference>
<feature type="transmembrane region" description="Helical" evidence="1">
    <location>
        <begin position="46"/>
        <end position="62"/>
    </location>
</feature>
<protein>
    <submittedName>
        <fullName evidence="2">Uncharacterized protein</fullName>
    </submittedName>
</protein>
<comment type="caution">
    <text evidence="2">The sequence shown here is derived from an EMBL/GenBank/DDBJ whole genome shotgun (WGS) entry which is preliminary data.</text>
</comment>
<reference evidence="2" key="2">
    <citation type="submission" date="2020-09" db="EMBL/GenBank/DDBJ databases">
        <authorList>
            <person name="Sun Q."/>
            <person name="Sedlacek I."/>
        </authorList>
    </citation>
    <scope>NUCLEOTIDE SEQUENCE</scope>
    <source>
        <strain evidence="2">CCM 7217</strain>
    </source>
</reference>
<dbReference type="AlphaFoldDB" id="A0A830E4U0"/>
<reference evidence="2" key="1">
    <citation type="journal article" date="2014" name="Int. J. Syst. Evol. Microbiol.">
        <title>Complete genome sequence of Corynebacterium casei LMG S-19264T (=DSM 44701T), isolated from a smear-ripened cheese.</title>
        <authorList>
            <consortium name="US DOE Joint Genome Institute (JGI-PGF)"/>
            <person name="Walter F."/>
            <person name="Albersmeier A."/>
            <person name="Kalinowski J."/>
            <person name="Ruckert C."/>
        </authorList>
    </citation>
    <scope>NUCLEOTIDE SEQUENCE</scope>
    <source>
        <strain evidence="2">CCM 7217</strain>
    </source>
</reference>
<proteinExistence type="predicted"/>
<evidence type="ECO:0000313" key="3">
    <source>
        <dbReference type="Proteomes" id="UP000646833"/>
    </source>
</evidence>
<feature type="transmembrane region" description="Helical" evidence="1">
    <location>
        <begin position="78"/>
        <end position="97"/>
    </location>
</feature>
<organism evidence="2 3">
    <name type="scientific">Haloferax sulfurifontis</name>
    <dbReference type="NCBI Taxonomy" id="255616"/>
    <lineage>
        <taxon>Archaea</taxon>
        <taxon>Methanobacteriati</taxon>
        <taxon>Methanobacteriota</taxon>
        <taxon>Stenosarchaea group</taxon>
        <taxon>Halobacteria</taxon>
        <taxon>Halobacteriales</taxon>
        <taxon>Haloferacaceae</taxon>
        <taxon>Haloferax</taxon>
    </lineage>
</organism>
<evidence type="ECO:0000256" key="1">
    <source>
        <dbReference type="SAM" id="Phobius"/>
    </source>
</evidence>
<feature type="transmembrane region" description="Helical" evidence="1">
    <location>
        <begin position="6"/>
        <end position="25"/>
    </location>
</feature>
<keyword evidence="1" id="KW-1133">Transmembrane helix</keyword>
<name>A0A830E4U0_9EURY</name>
<sequence>MEAMNPLVVLGVCFGPLVLVVSYLFTAATGPSVPPWADAVGQAIRLYGTAAAVIVGPLALYADRLDLARESDWVPSPVYYLVAVPFLSIPIAFIYLVRRLTAT</sequence>
<gene>
    <name evidence="2" type="ORF">GCM10007209_15160</name>
</gene>
<evidence type="ECO:0000313" key="2">
    <source>
        <dbReference type="EMBL" id="GGC54386.1"/>
    </source>
</evidence>
<accession>A0A830E4U0</accession>
<keyword evidence="1" id="KW-0472">Membrane</keyword>
<keyword evidence="1" id="KW-0812">Transmembrane</keyword>
<dbReference type="Proteomes" id="UP000646833">
    <property type="component" value="Unassembled WGS sequence"/>
</dbReference>